<protein>
    <recommendedName>
        <fullName evidence="1">CRISPR-associated protein Cas6 C-terminal domain-containing protein</fullName>
    </recommendedName>
</protein>
<gene>
    <name evidence="2" type="ORF">BXT89_15185</name>
</gene>
<accession>A0A1S8DC34</accession>
<dbReference type="EMBL" id="MUBC01000039">
    <property type="protein sequence ID" value="ONM42998.1"/>
    <property type="molecule type" value="Genomic_DNA"/>
</dbReference>
<dbReference type="Gene3D" id="3.30.70.1900">
    <property type="match status" value="1"/>
</dbReference>
<keyword evidence="3" id="KW-1185">Reference proteome</keyword>
<evidence type="ECO:0000313" key="3">
    <source>
        <dbReference type="Proteomes" id="UP000242847"/>
    </source>
</evidence>
<reference evidence="2 3" key="1">
    <citation type="submission" date="2017-01" db="EMBL/GenBank/DDBJ databases">
        <title>Draft genome sequence of Pseudomonas pachastrellae type strain CCUG 46540T from a deep sea.</title>
        <authorList>
            <person name="Gomila M."/>
            <person name="Mulet M."/>
            <person name="Lalucat J."/>
            <person name="Garcia-Valdes E."/>
        </authorList>
    </citation>
    <scope>NUCLEOTIDE SEQUENCE [LARGE SCALE GENOMIC DNA]</scope>
    <source>
        <strain evidence="2 3">CCUG 46540</strain>
    </source>
</reference>
<organism evidence="2 3">
    <name type="scientific">Halopseudomonas pachastrellae</name>
    <dbReference type="NCBI Taxonomy" id="254161"/>
    <lineage>
        <taxon>Bacteria</taxon>
        <taxon>Pseudomonadati</taxon>
        <taxon>Pseudomonadota</taxon>
        <taxon>Gammaproteobacteria</taxon>
        <taxon>Pseudomonadales</taxon>
        <taxon>Pseudomonadaceae</taxon>
        <taxon>Halopseudomonas</taxon>
    </lineage>
</organism>
<dbReference type="Pfam" id="PF10040">
    <property type="entry name" value="CRISPR_Cas6"/>
    <property type="match status" value="1"/>
</dbReference>
<comment type="caution">
    <text evidence="2">The sequence shown here is derived from an EMBL/GenBank/DDBJ whole genome shotgun (WGS) entry which is preliminary data.</text>
</comment>
<sequence>MGVTSAESELVLTAWQHAATHGLGVERVGAKITVSQRETRLPVFGRGSLLCWRFETPVLLKHKQPGARARQLSAGEVDLAALLHALHRRLELTHRLYGVPALPLAPLSTWLAQAEQLECQTFLEDVHFSRHSNRQGRNMPLSGVIGRVFVHGSLSEDLLQALVLGQWLHIGGKTSFGLGGYSIQFVDAPGARLCIED</sequence>
<dbReference type="Proteomes" id="UP000242847">
    <property type="component" value="Unassembled WGS sequence"/>
</dbReference>
<dbReference type="InterPro" id="IPR019267">
    <property type="entry name" value="CRISPR-assoc_Cas6_C"/>
</dbReference>
<dbReference type="STRING" id="254161.SAMN05216256_12527"/>
<proteinExistence type="predicted"/>
<evidence type="ECO:0000313" key="2">
    <source>
        <dbReference type="EMBL" id="ONM42998.1"/>
    </source>
</evidence>
<dbReference type="AlphaFoldDB" id="A0A1S8DC34"/>
<evidence type="ECO:0000259" key="1">
    <source>
        <dbReference type="Pfam" id="PF10040"/>
    </source>
</evidence>
<name>A0A1S8DC34_9GAMM</name>
<feature type="domain" description="CRISPR-associated protein Cas6 C-terminal" evidence="1">
    <location>
        <begin position="53"/>
        <end position="181"/>
    </location>
</feature>